<evidence type="ECO:0000256" key="3">
    <source>
        <dbReference type="ARBA" id="ARBA00022475"/>
    </source>
</evidence>
<dbReference type="Gene3D" id="1.20.1250.20">
    <property type="entry name" value="MFS general substrate transporter like domains"/>
    <property type="match status" value="1"/>
</dbReference>
<dbReference type="InterPro" id="IPR011701">
    <property type="entry name" value="MFS"/>
</dbReference>
<comment type="subcellular location">
    <subcellularLocation>
        <location evidence="1">Cell membrane</location>
        <topology evidence="1">Multi-pass membrane protein</topology>
    </subcellularLocation>
</comment>
<name>R1H8L9_9PSEU</name>
<evidence type="ECO:0000256" key="4">
    <source>
        <dbReference type="ARBA" id="ARBA00022692"/>
    </source>
</evidence>
<feature type="transmembrane region" description="Helical" evidence="7">
    <location>
        <begin position="292"/>
        <end position="311"/>
    </location>
</feature>
<gene>
    <name evidence="8" type="ORF">H480_41155</name>
</gene>
<sequence length="411" mass="42640">MNQAIERKPGVVVREPALRRTLALDYLACCFGRFTLMPVLAIMLAAGSGGAAWASTGVGLFGFMLCAGLAALPVTRWLPKFPYVVSLPASMVCSAAGFGLLPYTHHAVLTMALLFLGAFGISVHATLVRVLVREVVHGETGRNTIYSIQQIATNAAAAVGPFAAGVLYVAGDARPLLAVIALAYVLAGVTLLAGLPRGLRPSDALRERVRGPSHLLATLRGREARRTSLITVAGAFVYAQFYSAFALLVGFAVDSALLRGALLAGPPVAIALLQTPVTVAANRFLRTGVRPVRILALATLVFGVAMLLLGLGLPVVVAATAAMAVFAVAEMLFTPMVSTAFSRLPGPSALAASNLQGVAWTTGEALGSLCGGALFLLGYHHGAGQWYWLALAAVAVLAAIPYLAGRRSTVD</sequence>
<feature type="transmembrane region" description="Helical" evidence="7">
    <location>
        <begin position="52"/>
        <end position="74"/>
    </location>
</feature>
<dbReference type="EMBL" id="AOUO01000715">
    <property type="protein sequence ID" value="EOD59970.1"/>
    <property type="molecule type" value="Genomic_DNA"/>
</dbReference>
<evidence type="ECO:0000256" key="7">
    <source>
        <dbReference type="SAM" id="Phobius"/>
    </source>
</evidence>
<keyword evidence="2" id="KW-0813">Transport</keyword>
<dbReference type="GO" id="GO:0005886">
    <property type="term" value="C:plasma membrane"/>
    <property type="evidence" value="ECO:0007669"/>
    <property type="project" value="UniProtKB-SubCell"/>
</dbReference>
<feature type="transmembrane region" description="Helical" evidence="7">
    <location>
        <begin position="107"/>
        <end position="131"/>
    </location>
</feature>
<feature type="transmembrane region" description="Helical" evidence="7">
    <location>
        <begin position="81"/>
        <end position="101"/>
    </location>
</feature>
<dbReference type="InterPro" id="IPR036259">
    <property type="entry name" value="MFS_trans_sf"/>
</dbReference>
<reference evidence="8 9" key="1">
    <citation type="submission" date="2013-02" db="EMBL/GenBank/DDBJ databases">
        <title>Draft genome sequence of Amycolatopsis vancoresmycina strain DSM 44592T.</title>
        <authorList>
            <person name="Kumar S."/>
            <person name="Kaur N."/>
            <person name="Kaur C."/>
            <person name="Raghava G.P.S."/>
            <person name="Mayilraj S."/>
        </authorList>
    </citation>
    <scope>NUCLEOTIDE SEQUENCE [LARGE SCALE GENOMIC DNA]</scope>
    <source>
        <strain evidence="8 9">DSM 44592</strain>
    </source>
</reference>
<evidence type="ECO:0000313" key="8">
    <source>
        <dbReference type="EMBL" id="EOD59970.1"/>
    </source>
</evidence>
<dbReference type="AlphaFoldDB" id="R1H8L9"/>
<comment type="caution">
    <text evidence="8">The sequence shown here is derived from an EMBL/GenBank/DDBJ whole genome shotgun (WGS) entry which is preliminary data.</text>
</comment>
<evidence type="ECO:0000256" key="2">
    <source>
        <dbReference type="ARBA" id="ARBA00022448"/>
    </source>
</evidence>
<evidence type="ECO:0008006" key="10">
    <source>
        <dbReference type="Google" id="ProtNLM"/>
    </source>
</evidence>
<feature type="transmembrane region" description="Helical" evidence="7">
    <location>
        <begin position="358"/>
        <end position="380"/>
    </location>
</feature>
<keyword evidence="6 7" id="KW-0472">Membrane</keyword>
<keyword evidence="9" id="KW-1185">Reference proteome</keyword>
<keyword evidence="3" id="KW-1003">Cell membrane</keyword>
<keyword evidence="4 7" id="KW-0812">Transmembrane</keyword>
<evidence type="ECO:0000256" key="6">
    <source>
        <dbReference type="ARBA" id="ARBA00023136"/>
    </source>
</evidence>
<feature type="transmembrane region" description="Helical" evidence="7">
    <location>
        <begin position="386"/>
        <end position="405"/>
    </location>
</feature>
<dbReference type="OrthoDB" id="4218376at2"/>
<feature type="transmembrane region" description="Helical" evidence="7">
    <location>
        <begin position="21"/>
        <end position="46"/>
    </location>
</feature>
<dbReference type="PANTHER" id="PTHR23517">
    <property type="entry name" value="RESISTANCE PROTEIN MDTM, PUTATIVE-RELATED-RELATED"/>
    <property type="match status" value="1"/>
</dbReference>
<dbReference type="PANTHER" id="PTHR23517:SF2">
    <property type="entry name" value="MULTIDRUG RESISTANCE PROTEIN MDTH"/>
    <property type="match status" value="1"/>
</dbReference>
<accession>R1H8L9</accession>
<organism evidence="8 9">
    <name type="scientific">Amycolatopsis vancoresmycina DSM 44592</name>
    <dbReference type="NCBI Taxonomy" id="1292037"/>
    <lineage>
        <taxon>Bacteria</taxon>
        <taxon>Bacillati</taxon>
        <taxon>Actinomycetota</taxon>
        <taxon>Actinomycetes</taxon>
        <taxon>Pseudonocardiales</taxon>
        <taxon>Pseudonocardiaceae</taxon>
        <taxon>Amycolatopsis</taxon>
    </lineage>
</organism>
<dbReference type="RefSeq" id="WP_004561708.1">
    <property type="nucleotide sequence ID" value="NZ_AOUO01000715.1"/>
</dbReference>
<dbReference type="eggNOG" id="COG2814">
    <property type="taxonomic scope" value="Bacteria"/>
</dbReference>
<dbReference type="Pfam" id="PF07690">
    <property type="entry name" value="MFS_1"/>
    <property type="match status" value="1"/>
</dbReference>
<dbReference type="Proteomes" id="UP000014139">
    <property type="component" value="Unassembled WGS sequence"/>
</dbReference>
<dbReference type="SUPFAM" id="SSF103473">
    <property type="entry name" value="MFS general substrate transporter"/>
    <property type="match status" value="1"/>
</dbReference>
<evidence type="ECO:0000313" key="9">
    <source>
        <dbReference type="Proteomes" id="UP000014139"/>
    </source>
</evidence>
<dbReference type="GO" id="GO:0022857">
    <property type="term" value="F:transmembrane transporter activity"/>
    <property type="evidence" value="ECO:0007669"/>
    <property type="project" value="InterPro"/>
</dbReference>
<feature type="transmembrane region" description="Helical" evidence="7">
    <location>
        <begin position="257"/>
        <end position="280"/>
    </location>
</feature>
<protein>
    <recommendedName>
        <fullName evidence="10">Major facilitator transporter</fullName>
    </recommendedName>
</protein>
<feature type="transmembrane region" description="Helical" evidence="7">
    <location>
        <begin position="151"/>
        <end position="170"/>
    </location>
</feature>
<feature type="transmembrane region" description="Helical" evidence="7">
    <location>
        <begin position="229"/>
        <end position="251"/>
    </location>
</feature>
<keyword evidence="5 7" id="KW-1133">Transmembrane helix</keyword>
<evidence type="ECO:0000256" key="5">
    <source>
        <dbReference type="ARBA" id="ARBA00022989"/>
    </source>
</evidence>
<feature type="transmembrane region" description="Helical" evidence="7">
    <location>
        <begin position="176"/>
        <end position="195"/>
    </location>
</feature>
<dbReference type="PATRIC" id="fig|1292037.4.peg.7707"/>
<evidence type="ECO:0000256" key="1">
    <source>
        <dbReference type="ARBA" id="ARBA00004651"/>
    </source>
</evidence>
<dbReference type="InterPro" id="IPR050171">
    <property type="entry name" value="MFS_Transporters"/>
</dbReference>
<proteinExistence type="predicted"/>